<evidence type="ECO:0000313" key="2">
    <source>
        <dbReference type="EMBL" id="TGL88465.1"/>
    </source>
</evidence>
<keyword evidence="2" id="KW-0238">DNA-binding</keyword>
<dbReference type="Gene3D" id="1.10.10.10">
    <property type="entry name" value="Winged helix-like DNA-binding domain superfamily/Winged helix DNA-binding domain"/>
    <property type="match status" value="1"/>
</dbReference>
<comment type="caution">
    <text evidence="2">The sequence shown here is derived from an EMBL/GenBank/DDBJ whole genome shotgun (WGS) entry which is preliminary data.</text>
</comment>
<dbReference type="GO" id="GO:0003677">
    <property type="term" value="F:DNA binding"/>
    <property type="evidence" value="ECO:0007669"/>
    <property type="project" value="UniProtKB-KW"/>
</dbReference>
<feature type="transmembrane region" description="Helical" evidence="1">
    <location>
        <begin position="6"/>
        <end position="23"/>
    </location>
</feature>
<dbReference type="EMBL" id="RQGM01000011">
    <property type="protein sequence ID" value="TGL88465.1"/>
    <property type="molecule type" value="Genomic_DNA"/>
</dbReference>
<gene>
    <name evidence="2" type="ORF">EHQ83_03235</name>
</gene>
<feature type="transmembrane region" description="Helical" evidence="1">
    <location>
        <begin position="223"/>
        <end position="242"/>
    </location>
</feature>
<reference evidence="2 3" key="1">
    <citation type="journal article" date="2019" name="PLoS Negl. Trop. Dis.">
        <title>Revisiting the worldwide diversity of Leptospira species in the environment.</title>
        <authorList>
            <person name="Vincent A.T."/>
            <person name="Schiettekatte O."/>
            <person name="Bourhy P."/>
            <person name="Veyrier F.J."/>
            <person name="Picardeau M."/>
        </authorList>
    </citation>
    <scope>NUCLEOTIDE SEQUENCE [LARGE SCALE GENOMIC DNA]</scope>
    <source>
        <strain evidence="2 3">201702445</strain>
    </source>
</reference>
<proteinExistence type="predicted"/>
<organism evidence="2 3">
    <name type="scientific">Leptospira yasudae</name>
    <dbReference type="NCBI Taxonomy" id="2202201"/>
    <lineage>
        <taxon>Bacteria</taxon>
        <taxon>Pseudomonadati</taxon>
        <taxon>Spirochaetota</taxon>
        <taxon>Spirochaetia</taxon>
        <taxon>Leptospirales</taxon>
        <taxon>Leptospiraceae</taxon>
        <taxon>Leptospira</taxon>
    </lineage>
</organism>
<evidence type="ECO:0000256" key="1">
    <source>
        <dbReference type="SAM" id="Phobius"/>
    </source>
</evidence>
<dbReference type="SUPFAM" id="SSF46894">
    <property type="entry name" value="C-terminal effector domain of the bipartite response regulators"/>
    <property type="match status" value="1"/>
</dbReference>
<feature type="transmembrane region" description="Helical" evidence="1">
    <location>
        <begin position="135"/>
        <end position="154"/>
    </location>
</feature>
<dbReference type="Proteomes" id="UP000297613">
    <property type="component" value="Unassembled WGS sequence"/>
</dbReference>
<feature type="transmembrane region" description="Helical" evidence="1">
    <location>
        <begin position="61"/>
        <end position="83"/>
    </location>
</feature>
<dbReference type="AlphaFoldDB" id="A0A6N4QDN1"/>
<keyword evidence="1" id="KW-1133">Transmembrane helix</keyword>
<name>A0A6N4QDN1_9LEPT</name>
<dbReference type="GO" id="GO:0006355">
    <property type="term" value="P:regulation of DNA-templated transcription"/>
    <property type="evidence" value="ECO:0007669"/>
    <property type="project" value="InterPro"/>
</dbReference>
<sequence length="364" mass="41066">MEIFFVVPIMAAIANVSCLIENVRRDHPFHKLMTAFYLAIGFQNFSTAAMCLSPNEDVSIAWWIFQCHSFFILAPILVGMASFSTGRKILNPYTWTTLIAALIVDFLSSSMPRFFIGGFKLLSFGLSPLISPVGAALGVGVHLLSLCICIYLFARPVQWNVFFERKFFISVFLLWWFALFANLFPMHGINLPPLHPVADAALSVTLSVYLNRYNASGFGFWRIFANILISIAVGVMIGMLFWPVLKSVAYRELYVTAIAAFSACSFISFLLFHSFKTDSILPRKEFNLEGFGLSKQEIRICELLEAGHSRTFIQLILNVSNGTLRNHLKNIYAKVLPESKSTAKDQLQRLTILLSKRKEDRITT</sequence>
<keyword evidence="1" id="KW-0472">Membrane</keyword>
<feature type="transmembrane region" description="Helical" evidence="1">
    <location>
        <begin position="166"/>
        <end position="187"/>
    </location>
</feature>
<accession>A0A6N4QDN1</accession>
<evidence type="ECO:0000313" key="3">
    <source>
        <dbReference type="Proteomes" id="UP000297613"/>
    </source>
</evidence>
<feature type="transmembrane region" description="Helical" evidence="1">
    <location>
        <begin position="254"/>
        <end position="275"/>
    </location>
</feature>
<feature type="transmembrane region" description="Helical" evidence="1">
    <location>
        <begin position="35"/>
        <end position="55"/>
    </location>
</feature>
<dbReference type="InterPro" id="IPR016032">
    <property type="entry name" value="Sig_transdc_resp-reg_C-effctor"/>
</dbReference>
<dbReference type="RefSeq" id="WP_135570473.1">
    <property type="nucleotide sequence ID" value="NZ_RQGK01000058.1"/>
</dbReference>
<keyword evidence="1" id="KW-0812">Transmembrane</keyword>
<protein>
    <submittedName>
        <fullName evidence="2">DNA-binding response regulator</fullName>
    </submittedName>
</protein>
<dbReference type="InterPro" id="IPR036388">
    <property type="entry name" value="WH-like_DNA-bd_sf"/>
</dbReference>
<feature type="transmembrane region" description="Helical" evidence="1">
    <location>
        <begin position="95"/>
        <end position="115"/>
    </location>
</feature>